<evidence type="ECO:0000256" key="11">
    <source>
        <dbReference type="PROSITE-ProRule" id="PRU01360"/>
    </source>
</evidence>
<evidence type="ECO:0000256" key="10">
    <source>
        <dbReference type="ARBA" id="ARBA00023237"/>
    </source>
</evidence>
<dbReference type="InterPro" id="IPR037066">
    <property type="entry name" value="Plug_dom_sf"/>
</dbReference>
<dbReference type="AlphaFoldDB" id="A0A178IB92"/>
<dbReference type="EMBL" id="LRRQ01000175">
    <property type="protein sequence ID" value="OAM87284.1"/>
    <property type="molecule type" value="Genomic_DNA"/>
</dbReference>
<keyword evidence="9 11" id="KW-0472">Membrane</keyword>
<evidence type="ECO:0000256" key="1">
    <source>
        <dbReference type="ARBA" id="ARBA00004571"/>
    </source>
</evidence>
<evidence type="ECO:0000256" key="2">
    <source>
        <dbReference type="ARBA" id="ARBA00022448"/>
    </source>
</evidence>
<feature type="signal peptide" evidence="12">
    <location>
        <begin position="1"/>
        <end position="28"/>
    </location>
</feature>
<evidence type="ECO:0000313" key="14">
    <source>
        <dbReference type="EMBL" id="OAM87284.1"/>
    </source>
</evidence>
<keyword evidence="6 12" id="KW-0732">Signal</keyword>
<evidence type="ECO:0000259" key="13">
    <source>
        <dbReference type="Pfam" id="PF07715"/>
    </source>
</evidence>
<dbReference type="PROSITE" id="PS52016">
    <property type="entry name" value="TONB_DEPENDENT_REC_3"/>
    <property type="match status" value="1"/>
</dbReference>
<keyword evidence="5 11" id="KW-0812">Transmembrane</keyword>
<evidence type="ECO:0000256" key="3">
    <source>
        <dbReference type="ARBA" id="ARBA00022452"/>
    </source>
</evidence>
<dbReference type="SUPFAM" id="SSF56935">
    <property type="entry name" value="Porins"/>
    <property type="match status" value="1"/>
</dbReference>
<dbReference type="GO" id="GO:0015344">
    <property type="term" value="F:siderophore uptake transmembrane transporter activity"/>
    <property type="evidence" value="ECO:0007669"/>
    <property type="project" value="TreeGrafter"/>
</dbReference>
<comment type="caution">
    <text evidence="14">The sequence shown here is derived from an EMBL/GenBank/DDBJ whole genome shotgun (WGS) entry which is preliminary data.</text>
</comment>
<evidence type="ECO:0000313" key="15">
    <source>
        <dbReference type="Proteomes" id="UP000078486"/>
    </source>
</evidence>
<comment type="subcellular location">
    <subcellularLocation>
        <location evidence="1 11">Cell outer membrane</location>
        <topology evidence="1 11">Multi-pass membrane protein</topology>
    </subcellularLocation>
</comment>
<evidence type="ECO:0000256" key="12">
    <source>
        <dbReference type="SAM" id="SignalP"/>
    </source>
</evidence>
<comment type="similarity">
    <text evidence="11">Belongs to the TonB-dependent receptor family.</text>
</comment>
<feature type="domain" description="TonB-dependent receptor plug" evidence="13">
    <location>
        <begin position="72"/>
        <end position="173"/>
    </location>
</feature>
<sequence>MKLYFIRPVIRKCAAWACIVIMSAALSAQSVQPVAPGEEEEIIILSPFEVVEESDPYLATNAVSATRFNQPLKELPMPITVLTSEFISDIGALDIGDALEYSGATKNTTSISESVDSPSYNGVNVSLRGYTVDAVYRNGFRWSGNDDVLFIDRIEVIKGPSSVFAGTIGPGGTINVISKKPSNKPEGVASVRYGTWDRLRAELFWSAPVNESKTFKYLVGVAVEEYDGSPYDFAKSRKNVVGSAFEWRPSKKTTIAMDMQWLKVDSVPALSSVIYLDPSRTKILDHVPFAFNRHGPEAYSNFVQMGGSLSVTHSFNNDWFLKMSIFGRYTDIDQLLTDGSSVATVYQSGVRTVGIQPRSVQARNYYYVPQVNLFGQMAYWGIKHKINVGVDASFTPTQKNRQYKGANQTINMDYPEYAPFGDLTIFYQDLDVYSNDRGATINNIFTMFGNRLTLLQGYRYGTSYSRLRGLRESTVMDKAAHMPSVNIWSYGVSYVFTRQISGFFSYAESYVPQGWAFDYYGNVFDPIRGKGYNYGIKADFLSNRLAVQIQGFNIERFNIQQPDPEHPGFNIASGDEKSDGFEIGVIGRPWKNWQVVASYAYTDARVTKDPTRPQNVGTHASNRPYNQMSAWNRYNWSKGFLKGFNVGVGVTYVDERRGNPNLADLPGLKLPDYTRVDLVVGYSTKIFKNPASLTVNMGNLFDKKYYQNYDGYGPPFNVNVTLRCRF</sequence>
<dbReference type="PANTHER" id="PTHR32552:SF68">
    <property type="entry name" value="FERRICHROME OUTER MEMBRANE TRANSPORTER_PHAGE RECEPTOR"/>
    <property type="match status" value="1"/>
</dbReference>
<dbReference type="Gene3D" id="2.170.130.10">
    <property type="entry name" value="TonB-dependent receptor, plug domain"/>
    <property type="match status" value="1"/>
</dbReference>
<evidence type="ECO:0000256" key="8">
    <source>
        <dbReference type="ARBA" id="ARBA00023065"/>
    </source>
</evidence>
<accession>A0A178IB92</accession>
<dbReference type="InterPro" id="IPR036942">
    <property type="entry name" value="Beta-barrel_TonB_sf"/>
</dbReference>
<organism evidence="14 15">
    <name type="scientific">Termitidicoccus mucosus</name>
    <dbReference type="NCBI Taxonomy" id="1184151"/>
    <lineage>
        <taxon>Bacteria</taxon>
        <taxon>Pseudomonadati</taxon>
        <taxon>Verrucomicrobiota</taxon>
        <taxon>Opitutia</taxon>
        <taxon>Opitutales</taxon>
        <taxon>Opitutaceae</taxon>
        <taxon>Termitidicoccus</taxon>
    </lineage>
</organism>
<dbReference type="InterPro" id="IPR012910">
    <property type="entry name" value="Plug_dom"/>
</dbReference>
<keyword evidence="2 11" id="KW-0813">Transport</keyword>
<dbReference type="Gene3D" id="2.40.170.20">
    <property type="entry name" value="TonB-dependent receptor, beta-barrel domain"/>
    <property type="match status" value="1"/>
</dbReference>
<feature type="chain" id="PRO_5008088547" description="TonB-dependent receptor plug domain-containing protein" evidence="12">
    <location>
        <begin position="29"/>
        <end position="726"/>
    </location>
</feature>
<keyword evidence="7" id="KW-0408">Iron</keyword>
<gene>
    <name evidence="14" type="ORF">AW736_23815</name>
</gene>
<keyword evidence="8" id="KW-0406">Ion transport</keyword>
<dbReference type="InterPro" id="IPR039426">
    <property type="entry name" value="TonB-dep_rcpt-like"/>
</dbReference>
<keyword evidence="4" id="KW-0410">Iron transport</keyword>
<evidence type="ECO:0000256" key="7">
    <source>
        <dbReference type="ARBA" id="ARBA00023004"/>
    </source>
</evidence>
<dbReference type="GO" id="GO:0009279">
    <property type="term" value="C:cell outer membrane"/>
    <property type="evidence" value="ECO:0007669"/>
    <property type="project" value="UniProtKB-SubCell"/>
</dbReference>
<keyword evidence="3 11" id="KW-1134">Transmembrane beta strand</keyword>
<evidence type="ECO:0000256" key="6">
    <source>
        <dbReference type="ARBA" id="ARBA00022729"/>
    </source>
</evidence>
<name>A0A178IB92_9BACT</name>
<dbReference type="CDD" id="cd01347">
    <property type="entry name" value="ligand_gated_channel"/>
    <property type="match status" value="1"/>
</dbReference>
<keyword evidence="15" id="KW-1185">Reference proteome</keyword>
<evidence type="ECO:0000256" key="5">
    <source>
        <dbReference type="ARBA" id="ARBA00022692"/>
    </source>
</evidence>
<dbReference type="PANTHER" id="PTHR32552">
    <property type="entry name" value="FERRICHROME IRON RECEPTOR-RELATED"/>
    <property type="match status" value="1"/>
</dbReference>
<protein>
    <recommendedName>
        <fullName evidence="13">TonB-dependent receptor plug domain-containing protein</fullName>
    </recommendedName>
</protein>
<evidence type="ECO:0000256" key="4">
    <source>
        <dbReference type="ARBA" id="ARBA00022496"/>
    </source>
</evidence>
<proteinExistence type="inferred from homology"/>
<dbReference type="Pfam" id="PF07715">
    <property type="entry name" value="Plug"/>
    <property type="match status" value="1"/>
</dbReference>
<reference evidence="14 15" key="1">
    <citation type="submission" date="2016-01" db="EMBL/GenBank/DDBJ databases">
        <title>High potential of lignocellulose degradation of a new Verrucomicrobia species.</title>
        <authorList>
            <person name="Wang Y."/>
            <person name="Shi Y."/>
            <person name="Qiu Z."/>
            <person name="Liu S."/>
            <person name="Yang H."/>
        </authorList>
    </citation>
    <scope>NUCLEOTIDE SEQUENCE [LARGE SCALE GENOMIC DNA]</scope>
    <source>
        <strain evidence="14 15">TSB47</strain>
    </source>
</reference>
<evidence type="ECO:0000256" key="9">
    <source>
        <dbReference type="ARBA" id="ARBA00023136"/>
    </source>
</evidence>
<dbReference type="STRING" id="1184151.AW736_23815"/>
<keyword evidence="10 11" id="KW-0998">Cell outer membrane</keyword>
<dbReference type="Proteomes" id="UP000078486">
    <property type="component" value="Unassembled WGS sequence"/>
</dbReference>